<dbReference type="EMBL" id="BAAAYK010000027">
    <property type="protein sequence ID" value="GAA3354018.1"/>
    <property type="molecule type" value="Genomic_DNA"/>
</dbReference>
<keyword evidence="1" id="KW-1133">Transmembrane helix</keyword>
<gene>
    <name evidence="2" type="ORF">GCM10020366_09360</name>
</gene>
<comment type="caution">
    <text evidence="2">The sequence shown here is derived from an EMBL/GenBank/DDBJ whole genome shotgun (WGS) entry which is preliminary data.</text>
</comment>
<feature type="transmembrane region" description="Helical" evidence="1">
    <location>
        <begin position="16"/>
        <end position="37"/>
    </location>
</feature>
<keyword evidence="1" id="KW-0472">Membrane</keyword>
<evidence type="ECO:0008006" key="4">
    <source>
        <dbReference type="Google" id="ProtNLM"/>
    </source>
</evidence>
<dbReference type="Proteomes" id="UP001500483">
    <property type="component" value="Unassembled WGS sequence"/>
</dbReference>
<proteinExistence type="predicted"/>
<keyword evidence="1" id="KW-0812">Transmembrane</keyword>
<accession>A0ABP6RKI7</accession>
<protein>
    <recommendedName>
        <fullName evidence="4">ABC transporter permease</fullName>
    </recommendedName>
</protein>
<dbReference type="RefSeq" id="WP_344924522.1">
    <property type="nucleotide sequence ID" value="NZ_BAAAYK010000027.1"/>
</dbReference>
<keyword evidence="3" id="KW-1185">Reference proteome</keyword>
<evidence type="ECO:0000313" key="2">
    <source>
        <dbReference type="EMBL" id="GAA3354018.1"/>
    </source>
</evidence>
<name>A0ABP6RKI7_9PSEU</name>
<evidence type="ECO:0000313" key="3">
    <source>
        <dbReference type="Proteomes" id="UP001500483"/>
    </source>
</evidence>
<organism evidence="2 3">
    <name type="scientific">Saccharopolyspora gregorii</name>
    <dbReference type="NCBI Taxonomy" id="33914"/>
    <lineage>
        <taxon>Bacteria</taxon>
        <taxon>Bacillati</taxon>
        <taxon>Actinomycetota</taxon>
        <taxon>Actinomycetes</taxon>
        <taxon>Pseudonocardiales</taxon>
        <taxon>Pseudonocardiaceae</taxon>
        <taxon>Saccharopolyspora</taxon>
    </lineage>
</organism>
<sequence length="87" mass="8887">MSAVVPHLRTVRRAPVRLLLCGVTIAVAAFFITATLLGRDIALRTITDDLTSIPEAASAVVRSPSGFGPAELDRAEGLAGVTGSTAG</sequence>
<reference evidence="3" key="1">
    <citation type="journal article" date="2019" name="Int. J. Syst. Evol. Microbiol.">
        <title>The Global Catalogue of Microorganisms (GCM) 10K type strain sequencing project: providing services to taxonomists for standard genome sequencing and annotation.</title>
        <authorList>
            <consortium name="The Broad Institute Genomics Platform"/>
            <consortium name="The Broad Institute Genome Sequencing Center for Infectious Disease"/>
            <person name="Wu L."/>
            <person name="Ma J."/>
        </authorList>
    </citation>
    <scope>NUCLEOTIDE SEQUENCE [LARGE SCALE GENOMIC DNA]</scope>
    <source>
        <strain evidence="3">JCM 9687</strain>
    </source>
</reference>
<evidence type="ECO:0000256" key="1">
    <source>
        <dbReference type="SAM" id="Phobius"/>
    </source>
</evidence>